<comment type="caution">
    <text evidence="1">The sequence shown here is derived from an EMBL/GenBank/DDBJ whole genome shotgun (WGS) entry which is preliminary data.</text>
</comment>
<proteinExistence type="predicted"/>
<dbReference type="EMBL" id="JBHMDG010000028">
    <property type="protein sequence ID" value="MFB9315090.1"/>
    <property type="molecule type" value="Genomic_DNA"/>
</dbReference>
<organism evidence="1 2">
    <name type="scientific">Nocardioides plantarum</name>
    <dbReference type="NCBI Taxonomy" id="29299"/>
    <lineage>
        <taxon>Bacteria</taxon>
        <taxon>Bacillati</taxon>
        <taxon>Actinomycetota</taxon>
        <taxon>Actinomycetes</taxon>
        <taxon>Propionibacteriales</taxon>
        <taxon>Nocardioidaceae</taxon>
        <taxon>Nocardioides</taxon>
    </lineage>
</organism>
<reference evidence="1 2" key="1">
    <citation type="submission" date="2024-09" db="EMBL/GenBank/DDBJ databases">
        <authorList>
            <person name="Sun Q."/>
            <person name="Mori K."/>
        </authorList>
    </citation>
    <scope>NUCLEOTIDE SEQUENCE [LARGE SCALE GENOMIC DNA]</scope>
    <source>
        <strain evidence="1 2">JCM 9626</strain>
    </source>
</reference>
<evidence type="ECO:0000313" key="2">
    <source>
        <dbReference type="Proteomes" id="UP001589750"/>
    </source>
</evidence>
<evidence type="ECO:0000313" key="1">
    <source>
        <dbReference type="EMBL" id="MFB9315090.1"/>
    </source>
</evidence>
<sequence>MAGGTTQRGRDVPPAEPCPMRHCWVADAADGRGTRRPGLLLEWRQAAAGWEGRVLYAAQLRPAQWATVEEWLPAALLTPL</sequence>
<accession>A0ABV5KGW7</accession>
<dbReference type="Proteomes" id="UP001589750">
    <property type="component" value="Unassembled WGS sequence"/>
</dbReference>
<keyword evidence="2" id="KW-1185">Reference proteome</keyword>
<dbReference type="RefSeq" id="WP_140007320.1">
    <property type="nucleotide sequence ID" value="NZ_JBHMDG010000028.1"/>
</dbReference>
<gene>
    <name evidence="1" type="ORF">ACFFRI_18705</name>
</gene>
<protein>
    <submittedName>
        <fullName evidence="1">Uncharacterized protein</fullName>
    </submittedName>
</protein>
<name>A0ABV5KGW7_9ACTN</name>